<dbReference type="Pfam" id="PF02129">
    <property type="entry name" value="Peptidase_S15"/>
    <property type="match status" value="1"/>
</dbReference>
<evidence type="ECO:0000313" key="2">
    <source>
        <dbReference type="EMBL" id="GGF94669.1"/>
    </source>
</evidence>
<name>A0A917FQF5_9GAMM</name>
<evidence type="ECO:0000313" key="3">
    <source>
        <dbReference type="Proteomes" id="UP000632858"/>
    </source>
</evidence>
<accession>A0A917FQF5</accession>
<dbReference type="InterPro" id="IPR000383">
    <property type="entry name" value="Xaa-Pro-like_dom"/>
</dbReference>
<dbReference type="EMBL" id="BMFO01000003">
    <property type="protein sequence ID" value="GGF94669.1"/>
    <property type="molecule type" value="Genomic_DNA"/>
</dbReference>
<gene>
    <name evidence="2" type="ORF">GCM10010960_15460</name>
</gene>
<dbReference type="GO" id="GO:0016787">
    <property type="term" value="F:hydrolase activity"/>
    <property type="evidence" value="ECO:0007669"/>
    <property type="project" value="UniProtKB-KW"/>
</dbReference>
<reference evidence="2" key="2">
    <citation type="submission" date="2020-09" db="EMBL/GenBank/DDBJ databases">
        <authorList>
            <person name="Sun Q."/>
            <person name="Zhou Y."/>
        </authorList>
    </citation>
    <scope>NUCLEOTIDE SEQUENCE</scope>
    <source>
        <strain evidence="2">CGMCC 1.12726</strain>
    </source>
</reference>
<keyword evidence="3" id="KW-1185">Reference proteome</keyword>
<feature type="domain" description="Xaa-Pro dipeptidyl-peptidase-like" evidence="1">
    <location>
        <begin position="71"/>
        <end position="169"/>
    </location>
</feature>
<reference evidence="2" key="1">
    <citation type="journal article" date="2014" name="Int. J. Syst. Evol. Microbiol.">
        <title>Complete genome sequence of Corynebacterium casei LMG S-19264T (=DSM 44701T), isolated from a smear-ripened cheese.</title>
        <authorList>
            <consortium name="US DOE Joint Genome Institute (JGI-PGF)"/>
            <person name="Walter F."/>
            <person name="Albersmeier A."/>
            <person name="Kalinowski J."/>
            <person name="Ruckert C."/>
        </authorList>
    </citation>
    <scope>NUCLEOTIDE SEQUENCE</scope>
    <source>
        <strain evidence="2">CGMCC 1.12726</strain>
    </source>
</reference>
<dbReference type="AlphaFoldDB" id="A0A917FQF5"/>
<sequence length="237" mass="25894">MDADAASGRRFRFTYTGPMPMIPFPDHTAELRLPGPAGRLQALLEWPSGDAGVDPPIALICHPHPPDGGTMTNKVVSTLAKAFTDSGFIALRFNFRGVGASDGAYDHGRGELADCLAVLQWIRQHRRQTPLALAGFSFGSWIALKAAEQAAPALMVSIAPPVGFRDFADVRHPACQWLAVQGEADEIVPAVGVLDWLHRQQPAPEIEAMPDTGHFFHGKLVPLRERVKTFLREHPLR</sequence>
<dbReference type="PANTHER" id="PTHR42103">
    <property type="entry name" value="ALPHA/BETA-HYDROLASES SUPERFAMILY PROTEIN"/>
    <property type="match status" value="1"/>
</dbReference>
<keyword evidence="2" id="KW-0378">Hydrolase</keyword>
<dbReference type="InterPro" id="IPR029058">
    <property type="entry name" value="AB_hydrolase_fold"/>
</dbReference>
<comment type="caution">
    <text evidence="2">The sequence shown here is derived from an EMBL/GenBank/DDBJ whole genome shotgun (WGS) entry which is preliminary data.</text>
</comment>
<proteinExistence type="predicted"/>
<dbReference type="Proteomes" id="UP000632858">
    <property type="component" value="Unassembled WGS sequence"/>
</dbReference>
<dbReference type="PANTHER" id="PTHR42103:SF2">
    <property type="entry name" value="AB HYDROLASE-1 DOMAIN-CONTAINING PROTEIN"/>
    <property type="match status" value="1"/>
</dbReference>
<evidence type="ECO:0000259" key="1">
    <source>
        <dbReference type="Pfam" id="PF02129"/>
    </source>
</evidence>
<organism evidence="2 3">
    <name type="scientific">Arenimonas maotaiensis</name>
    <dbReference type="NCBI Taxonomy" id="1446479"/>
    <lineage>
        <taxon>Bacteria</taxon>
        <taxon>Pseudomonadati</taxon>
        <taxon>Pseudomonadota</taxon>
        <taxon>Gammaproteobacteria</taxon>
        <taxon>Lysobacterales</taxon>
        <taxon>Lysobacteraceae</taxon>
        <taxon>Arenimonas</taxon>
    </lineage>
</organism>
<dbReference type="SUPFAM" id="SSF53474">
    <property type="entry name" value="alpha/beta-Hydrolases"/>
    <property type="match status" value="1"/>
</dbReference>
<protein>
    <submittedName>
        <fullName evidence="2">Alpha/beta hydrolase</fullName>
    </submittedName>
</protein>
<dbReference type="Gene3D" id="3.40.50.1820">
    <property type="entry name" value="alpha/beta hydrolase"/>
    <property type="match status" value="1"/>
</dbReference>